<accession>A0A7J7FYZ4</accession>
<dbReference type="AlphaFoldDB" id="A0A7J7FYZ4"/>
<reference evidence="2" key="1">
    <citation type="journal article" date="2020" name="Nat. Commun.">
        <title>Genome assembly of wild tea tree DASZ reveals pedigree and selection history of tea varieties.</title>
        <authorList>
            <person name="Zhang W."/>
            <person name="Zhang Y."/>
            <person name="Qiu H."/>
            <person name="Guo Y."/>
            <person name="Wan H."/>
            <person name="Zhang X."/>
            <person name="Scossa F."/>
            <person name="Alseekh S."/>
            <person name="Zhang Q."/>
            <person name="Wang P."/>
            <person name="Xu L."/>
            <person name="Schmidt M.H."/>
            <person name="Jia X."/>
            <person name="Li D."/>
            <person name="Zhu A."/>
            <person name="Guo F."/>
            <person name="Chen W."/>
            <person name="Ni D."/>
            <person name="Usadel B."/>
            <person name="Fernie A.R."/>
            <person name="Wen W."/>
        </authorList>
    </citation>
    <scope>NUCLEOTIDE SEQUENCE [LARGE SCALE GENOMIC DNA]</scope>
    <source>
        <strain evidence="2">cv. G240</strain>
    </source>
</reference>
<reference evidence="1 2" key="2">
    <citation type="submission" date="2020-07" db="EMBL/GenBank/DDBJ databases">
        <title>Genome assembly of wild tea tree DASZ reveals pedigree and selection history of tea varieties.</title>
        <authorList>
            <person name="Zhang W."/>
        </authorList>
    </citation>
    <scope>NUCLEOTIDE SEQUENCE [LARGE SCALE GENOMIC DNA]</scope>
    <source>
        <strain evidence="2">cv. G240</strain>
        <tissue evidence="1">Leaf</tissue>
    </source>
</reference>
<evidence type="ECO:0000313" key="1">
    <source>
        <dbReference type="EMBL" id="KAF5933632.1"/>
    </source>
</evidence>
<organism evidence="1 2">
    <name type="scientific">Camellia sinensis</name>
    <name type="common">Tea plant</name>
    <name type="synonym">Thea sinensis</name>
    <dbReference type="NCBI Taxonomy" id="4442"/>
    <lineage>
        <taxon>Eukaryota</taxon>
        <taxon>Viridiplantae</taxon>
        <taxon>Streptophyta</taxon>
        <taxon>Embryophyta</taxon>
        <taxon>Tracheophyta</taxon>
        <taxon>Spermatophyta</taxon>
        <taxon>Magnoliopsida</taxon>
        <taxon>eudicotyledons</taxon>
        <taxon>Gunneridae</taxon>
        <taxon>Pentapetalae</taxon>
        <taxon>asterids</taxon>
        <taxon>Ericales</taxon>
        <taxon>Theaceae</taxon>
        <taxon>Camellia</taxon>
    </lineage>
</organism>
<protein>
    <submittedName>
        <fullName evidence="1">Uncharacterized protein</fullName>
    </submittedName>
</protein>
<name>A0A7J7FYZ4_CAMSI</name>
<dbReference type="EMBL" id="JACBKZ010000014">
    <property type="protein sequence ID" value="KAF5933632.1"/>
    <property type="molecule type" value="Genomic_DNA"/>
</dbReference>
<proteinExistence type="predicted"/>
<comment type="caution">
    <text evidence="1">The sequence shown here is derived from an EMBL/GenBank/DDBJ whole genome shotgun (WGS) entry which is preliminary data.</text>
</comment>
<keyword evidence="2" id="KW-1185">Reference proteome</keyword>
<sequence length="53" mass="6365">MKSNQLCRRELLSESGKANARKYHIARRTNSENKAKEMKKTCIREWRTKLKSR</sequence>
<dbReference type="Proteomes" id="UP000593564">
    <property type="component" value="Unassembled WGS sequence"/>
</dbReference>
<gene>
    <name evidence="1" type="ORF">HYC85_029803</name>
</gene>
<evidence type="ECO:0000313" key="2">
    <source>
        <dbReference type="Proteomes" id="UP000593564"/>
    </source>
</evidence>